<accession>A0A6J5KU65</accession>
<dbReference type="PANTHER" id="PTHR43000">
    <property type="entry name" value="DTDP-D-GLUCOSE 4,6-DEHYDRATASE-RELATED"/>
    <property type="match status" value="1"/>
</dbReference>
<dbReference type="EMBL" id="LR796188">
    <property type="protein sequence ID" value="CAB4125481.1"/>
    <property type="molecule type" value="Genomic_DNA"/>
</dbReference>
<feature type="domain" description="NAD(P)-binding" evidence="1">
    <location>
        <begin position="7"/>
        <end position="307"/>
    </location>
</feature>
<name>A0A6J5KU65_9CAUD</name>
<dbReference type="Gene3D" id="3.40.50.720">
    <property type="entry name" value="NAD(P)-binding Rossmann-like Domain"/>
    <property type="match status" value="1"/>
</dbReference>
<dbReference type="Pfam" id="PF16363">
    <property type="entry name" value="GDP_Man_Dehyd"/>
    <property type="match status" value="1"/>
</dbReference>
<dbReference type="InterPro" id="IPR016040">
    <property type="entry name" value="NAD(P)-bd_dom"/>
</dbReference>
<sequence length="318" mass="36081">MTKVVYVTGCLGFIGSYVTRACLEKGWYVKGVDKGTYAANKALLKEFNKYSNFSFVDCDINDLKFLYDCDYVINTAAETHVGNSIANSDEFVSSNINGVHNLLELIKNHRGENTTKPTLLHFSTDEVYGDIEEGEHIETDLLKPSNPYSATKAAADMLVTAWGRTYNLPYIIVRPTNNYGIGQYVEKLIPKALKYLKLGKKVPLHNNGTPIRTWLHAQDTANAIITIVEAGVQNETFNICGGFEQNNLDTIKKILILYNNNQSYVLEDFIDFSCNRQGQDVRYALNDDKLRALGWKPRANFDDELKKIVEYNKQKFIW</sequence>
<protein>
    <submittedName>
        <fullName evidence="2">RfbB dTDP-D-glucose 4,6-dehydratase</fullName>
    </submittedName>
</protein>
<evidence type="ECO:0000313" key="2">
    <source>
        <dbReference type="EMBL" id="CAB4125481.1"/>
    </source>
</evidence>
<evidence type="ECO:0000259" key="1">
    <source>
        <dbReference type="Pfam" id="PF16363"/>
    </source>
</evidence>
<gene>
    <name evidence="2" type="ORF">UFOVP54_150</name>
</gene>
<organism evidence="2">
    <name type="scientific">uncultured Caudovirales phage</name>
    <dbReference type="NCBI Taxonomy" id="2100421"/>
    <lineage>
        <taxon>Viruses</taxon>
        <taxon>Duplodnaviria</taxon>
        <taxon>Heunggongvirae</taxon>
        <taxon>Uroviricota</taxon>
        <taxon>Caudoviricetes</taxon>
        <taxon>Peduoviridae</taxon>
        <taxon>Maltschvirus</taxon>
        <taxon>Maltschvirus maltsch</taxon>
    </lineage>
</organism>
<dbReference type="InterPro" id="IPR036291">
    <property type="entry name" value="NAD(P)-bd_dom_sf"/>
</dbReference>
<dbReference type="SUPFAM" id="SSF51735">
    <property type="entry name" value="NAD(P)-binding Rossmann-fold domains"/>
    <property type="match status" value="1"/>
</dbReference>
<dbReference type="Gene3D" id="3.90.25.10">
    <property type="entry name" value="UDP-galactose 4-epimerase, domain 1"/>
    <property type="match status" value="1"/>
</dbReference>
<proteinExistence type="predicted"/>
<reference evidence="2" key="1">
    <citation type="submission" date="2020-04" db="EMBL/GenBank/DDBJ databases">
        <authorList>
            <person name="Chiriac C."/>
            <person name="Salcher M."/>
            <person name="Ghai R."/>
            <person name="Kavagutti S V."/>
        </authorList>
    </citation>
    <scope>NUCLEOTIDE SEQUENCE</scope>
</reference>